<sequence>MIPILALILAILNSGFTPPPASCVLVDTGSSSVRRLLNSSSTLENLLLLKPSKSARKSSSLKLLRLKYPKLSTLITKDFLRQFKNATGKQGVFVGDIDRGPARMPQEYSSKDYGVSSHYRMKDRKSSKKSFYKSLIQKLLRRGTKAPQKSEHSPTSSYSTKHKSSQQPMSSEVLYSPEWSGGGGWGWGWGKGHGGGGHGHGISLIDLVLCGLSLLSLGGFLLNLLLNLANLFGFGMMTTTATYPVTVTQTATGTGTSTGGGVTSTATGGGLVPGGASGFSAVASRPGTATTTTTTTLPPTETGGTGLTALALAPLGLRRRRPKREIFEPYVDPSTSLETLAKAILNTIGSARHKYECMEELFCENNKKARVVGQWLEYFMPIYSFTLSYIGYARGTHNSLSDHIRAIVLGASETNCHAHYPRCEATSSRSDLDPSPEPAE</sequence>
<accession>A0ABP1Q4K3</accession>
<proteinExistence type="predicted"/>
<comment type="caution">
    <text evidence="3">The sequence shown here is derived from an EMBL/GenBank/DDBJ whole genome shotgun (WGS) entry which is preliminary data.</text>
</comment>
<dbReference type="Proteomes" id="UP001642540">
    <property type="component" value="Unassembled WGS sequence"/>
</dbReference>
<keyword evidence="4" id="KW-1185">Reference proteome</keyword>
<feature type="region of interest" description="Disordered" evidence="1">
    <location>
        <begin position="282"/>
        <end position="307"/>
    </location>
</feature>
<feature type="compositionally biased region" description="Basic residues" evidence="1">
    <location>
        <begin position="119"/>
        <end position="131"/>
    </location>
</feature>
<organism evidence="3 4">
    <name type="scientific">Orchesella dallaii</name>
    <dbReference type="NCBI Taxonomy" id="48710"/>
    <lineage>
        <taxon>Eukaryota</taxon>
        <taxon>Metazoa</taxon>
        <taxon>Ecdysozoa</taxon>
        <taxon>Arthropoda</taxon>
        <taxon>Hexapoda</taxon>
        <taxon>Collembola</taxon>
        <taxon>Entomobryomorpha</taxon>
        <taxon>Entomobryoidea</taxon>
        <taxon>Orchesellidae</taxon>
        <taxon>Orchesellinae</taxon>
        <taxon>Orchesella</taxon>
    </lineage>
</organism>
<reference evidence="3 4" key="1">
    <citation type="submission" date="2024-08" db="EMBL/GenBank/DDBJ databases">
        <authorList>
            <person name="Cucini C."/>
            <person name="Frati F."/>
        </authorList>
    </citation>
    <scope>NUCLEOTIDE SEQUENCE [LARGE SCALE GENOMIC DNA]</scope>
</reference>
<feature type="signal peptide" evidence="2">
    <location>
        <begin position="1"/>
        <end position="23"/>
    </location>
</feature>
<feature type="compositionally biased region" description="Low complexity" evidence="1">
    <location>
        <begin position="285"/>
        <end position="307"/>
    </location>
</feature>
<protein>
    <submittedName>
        <fullName evidence="3">Uncharacterized protein</fullName>
    </submittedName>
</protein>
<evidence type="ECO:0000256" key="2">
    <source>
        <dbReference type="SAM" id="SignalP"/>
    </source>
</evidence>
<name>A0ABP1Q4K3_9HEXA</name>
<evidence type="ECO:0000313" key="3">
    <source>
        <dbReference type="EMBL" id="CAL8086615.1"/>
    </source>
</evidence>
<feature type="chain" id="PRO_5047162387" evidence="2">
    <location>
        <begin position="24"/>
        <end position="440"/>
    </location>
</feature>
<evidence type="ECO:0000313" key="4">
    <source>
        <dbReference type="Proteomes" id="UP001642540"/>
    </source>
</evidence>
<keyword evidence="2" id="KW-0732">Signal</keyword>
<evidence type="ECO:0000256" key="1">
    <source>
        <dbReference type="SAM" id="MobiDB-lite"/>
    </source>
</evidence>
<feature type="compositionally biased region" description="Polar residues" evidence="1">
    <location>
        <begin position="153"/>
        <end position="170"/>
    </location>
</feature>
<dbReference type="EMBL" id="CAXLJM020000020">
    <property type="protein sequence ID" value="CAL8086615.1"/>
    <property type="molecule type" value="Genomic_DNA"/>
</dbReference>
<feature type="region of interest" description="Disordered" evidence="1">
    <location>
        <begin position="103"/>
        <end position="173"/>
    </location>
</feature>
<gene>
    <name evidence="3" type="ORF">ODALV1_LOCUS6490</name>
</gene>